<sequence length="241" mass="25564">MDDASQDHTGDAEGGDAEDLLRRALLDPESGAAVALRVDGLAVGEALTVIFHGRRDLGSIQTFVAGGGYGAGDAVTAQALLRVPCDLDLHNAATRAEAEELYAAQARALREALLAADTVLAIWRQALAELEDGAVGVDRSVELGLALPAHRLMPVALVAPERRLTVVPVCGARTLAEGRPPLGIACAQQDVAHIYPLPDDPERCLEDFQRRAAEHAHRLAEQLEHQEASVARFLELNGDVA</sequence>
<proteinExistence type="predicted"/>
<dbReference type="RefSeq" id="WP_254570160.1">
    <property type="nucleotide sequence ID" value="NZ_CP098502.1"/>
</dbReference>
<accession>A0ABY5DRW1</accession>
<dbReference type="EMBL" id="CP098502">
    <property type="protein sequence ID" value="UTI63435.1"/>
    <property type="molecule type" value="Genomic_DNA"/>
</dbReference>
<evidence type="ECO:0000313" key="2">
    <source>
        <dbReference type="Proteomes" id="UP001056035"/>
    </source>
</evidence>
<organism evidence="1 2">
    <name type="scientific">Paraconexibacter antarcticus</name>
    <dbReference type="NCBI Taxonomy" id="2949664"/>
    <lineage>
        <taxon>Bacteria</taxon>
        <taxon>Bacillati</taxon>
        <taxon>Actinomycetota</taxon>
        <taxon>Thermoleophilia</taxon>
        <taxon>Solirubrobacterales</taxon>
        <taxon>Paraconexibacteraceae</taxon>
        <taxon>Paraconexibacter</taxon>
    </lineage>
</organism>
<dbReference type="Proteomes" id="UP001056035">
    <property type="component" value="Chromosome"/>
</dbReference>
<evidence type="ECO:0000313" key="1">
    <source>
        <dbReference type="EMBL" id="UTI63435.1"/>
    </source>
</evidence>
<keyword evidence="2" id="KW-1185">Reference proteome</keyword>
<protein>
    <submittedName>
        <fullName evidence="1">Uncharacterized protein</fullName>
    </submittedName>
</protein>
<gene>
    <name evidence="1" type="ORF">NBH00_19050</name>
</gene>
<name>A0ABY5DRW1_9ACTN</name>
<reference evidence="1 2" key="1">
    <citation type="submission" date="2022-06" db="EMBL/GenBank/DDBJ databases">
        <title>Paraconexibacter antarcticus.</title>
        <authorList>
            <person name="Kim C.S."/>
        </authorList>
    </citation>
    <scope>NUCLEOTIDE SEQUENCE [LARGE SCALE GENOMIC DNA]</scope>
    <source>
        <strain evidence="1 2">02-257</strain>
    </source>
</reference>